<sequence>MAIQNEEKKHLSAKGMLSKARLFFEGIKTPSKKGAGNKPTISLADCLMSGLAIFSLKFPSLLQFDKAVGEGTIKHNLESLYGVEKAPCDTQLRERLDVVNPNKIRGVFKKIFSTLQRGKVLEKYKFINGCYMLVSDGTGFFSSSTVHCKNCCVKQHRNGSITYYHQMLAAAIVHPDHKEVIPLCPEPIAQSDGSKKNDCERNASKRLLADVRREYPHLPLILAEDGLASNAPHLRLCNELNIRFITVVKPDGNKTLFEWLKGIGMQTKEFTDEKGHRHRMEFYNDIPLNDADPTLKVNFVEYWEFLENGEKKYHSTWITDIEITQENVFSIVQGGRARWKIENETFNTLKNQGYKFEHNYGHGNNYLSTVFAMLMMLAFLIDQVQQICCGLFNSARKRYHAKIVLWEKLRNTFAIFKLDSWETLYKALAQGVEGKLVLNTS</sequence>
<dbReference type="EMBL" id="JAAEJV010000011">
    <property type="protein sequence ID" value="MBF5059115.1"/>
    <property type="molecule type" value="Genomic_DNA"/>
</dbReference>
<dbReference type="RefSeq" id="WP_194847413.1">
    <property type="nucleotide sequence ID" value="NZ_JAAEJV010000011.1"/>
</dbReference>
<name>A0ABS0AYR9_9BACT</name>
<evidence type="ECO:0000313" key="1">
    <source>
        <dbReference type="EMBL" id="MBF5059115.1"/>
    </source>
</evidence>
<protein>
    <recommendedName>
        <fullName evidence="3">Transposase</fullName>
    </recommendedName>
</protein>
<accession>A0ABS0AYR9</accession>
<comment type="caution">
    <text evidence="1">The sequence shown here is derived from an EMBL/GenBank/DDBJ whole genome shotgun (WGS) entry which is preliminary data.</text>
</comment>
<evidence type="ECO:0008006" key="3">
    <source>
        <dbReference type="Google" id="ProtNLM"/>
    </source>
</evidence>
<evidence type="ECO:0000313" key="2">
    <source>
        <dbReference type="Proteomes" id="UP001194714"/>
    </source>
</evidence>
<dbReference type="Proteomes" id="UP001194714">
    <property type="component" value="Unassembled WGS sequence"/>
</dbReference>
<gene>
    <name evidence="1" type="ORF">NEPTK9_000622</name>
</gene>
<keyword evidence="2" id="KW-1185">Reference proteome</keyword>
<organism evidence="1 2">
    <name type="scientific">Candidatus Neptunichlamydia vexilliferae</name>
    <dbReference type="NCBI Taxonomy" id="1651774"/>
    <lineage>
        <taxon>Bacteria</taxon>
        <taxon>Pseudomonadati</taxon>
        <taxon>Chlamydiota</taxon>
        <taxon>Chlamydiia</taxon>
        <taxon>Parachlamydiales</taxon>
        <taxon>Simkaniaceae</taxon>
        <taxon>Candidatus Neptunichlamydia</taxon>
    </lineage>
</organism>
<proteinExistence type="predicted"/>
<reference evidence="1 2" key="1">
    <citation type="submission" date="2020-01" db="EMBL/GenBank/DDBJ databases">
        <title>Draft genome sequence of Cand. Neptunochlamydia vexilliferae K9.</title>
        <authorList>
            <person name="Schulz F."/>
            <person name="Koestlbacher S."/>
            <person name="Wascher F."/>
            <person name="Pizzetti I."/>
            <person name="Horn M."/>
        </authorList>
    </citation>
    <scope>NUCLEOTIDE SEQUENCE [LARGE SCALE GENOMIC DNA]</scope>
    <source>
        <strain evidence="1 2">K9</strain>
    </source>
</reference>